<name>A0ABY4VBI1_9GAMM</name>
<feature type="transmembrane region" description="Helical" evidence="1">
    <location>
        <begin position="189"/>
        <end position="208"/>
    </location>
</feature>
<accession>A0ABY4VBI1</accession>
<feature type="transmembrane region" description="Helical" evidence="1">
    <location>
        <begin position="99"/>
        <end position="117"/>
    </location>
</feature>
<keyword evidence="1" id="KW-1133">Transmembrane helix</keyword>
<keyword evidence="1" id="KW-0812">Transmembrane</keyword>
<sequence length="216" mass="23469">MHNYWLLDALLGLASLLVANQYWYLTRARFQSAALIIVAALMIMALAALVGAYRYGIDPGVTELHRALAQISGFASFLLIGIGLAWARLEISWGRDTRAPAYLVMVLILAGAIGLAQSTSMSALTVIDLFSTVGLVLWLLVALLELIAPRRLKRNQALVIGAGALLVVFNGLFIGTGASRLLGLARTNWFHLLLALSILSLLWARPLFNLDQSNNE</sequence>
<dbReference type="RefSeq" id="WP_252083172.1">
    <property type="nucleotide sequence ID" value="NZ_CP092418.1"/>
</dbReference>
<keyword evidence="3" id="KW-1185">Reference proteome</keyword>
<organism evidence="2 3">
    <name type="scientific">Microbulbifer variabilis</name>
    <dbReference type="NCBI Taxonomy" id="266805"/>
    <lineage>
        <taxon>Bacteria</taxon>
        <taxon>Pseudomonadati</taxon>
        <taxon>Pseudomonadota</taxon>
        <taxon>Gammaproteobacteria</taxon>
        <taxon>Cellvibrionales</taxon>
        <taxon>Microbulbiferaceae</taxon>
        <taxon>Microbulbifer</taxon>
    </lineage>
</organism>
<dbReference type="Proteomes" id="UP001055658">
    <property type="component" value="Chromosome"/>
</dbReference>
<feature type="transmembrane region" description="Helical" evidence="1">
    <location>
        <begin position="32"/>
        <end position="55"/>
    </location>
</feature>
<feature type="transmembrane region" description="Helical" evidence="1">
    <location>
        <begin position="158"/>
        <end position="177"/>
    </location>
</feature>
<feature type="transmembrane region" description="Helical" evidence="1">
    <location>
        <begin position="67"/>
        <end position="87"/>
    </location>
</feature>
<protein>
    <submittedName>
        <fullName evidence="2">Uncharacterized protein</fullName>
    </submittedName>
</protein>
<evidence type="ECO:0000313" key="2">
    <source>
        <dbReference type="EMBL" id="USD20766.1"/>
    </source>
</evidence>
<feature type="transmembrane region" description="Helical" evidence="1">
    <location>
        <begin position="123"/>
        <end position="146"/>
    </location>
</feature>
<feature type="transmembrane region" description="Helical" evidence="1">
    <location>
        <begin position="6"/>
        <end position="25"/>
    </location>
</feature>
<dbReference type="EMBL" id="CP092418">
    <property type="protein sequence ID" value="USD20766.1"/>
    <property type="molecule type" value="Genomic_DNA"/>
</dbReference>
<evidence type="ECO:0000256" key="1">
    <source>
        <dbReference type="SAM" id="Phobius"/>
    </source>
</evidence>
<gene>
    <name evidence="2" type="ORF">MJO52_17090</name>
</gene>
<evidence type="ECO:0000313" key="3">
    <source>
        <dbReference type="Proteomes" id="UP001055658"/>
    </source>
</evidence>
<reference evidence="2" key="1">
    <citation type="submission" date="2022-02" db="EMBL/GenBank/DDBJ databases">
        <title>Coral-associated bacteria.</title>
        <authorList>
            <person name="Tang K."/>
            <person name="Wang X."/>
        </authorList>
    </citation>
    <scope>NUCLEOTIDE SEQUENCE</scope>
    <source>
        <strain evidence="2">SCSIO 43006</strain>
    </source>
</reference>
<keyword evidence="1" id="KW-0472">Membrane</keyword>
<proteinExistence type="predicted"/>